<evidence type="ECO:0000256" key="5">
    <source>
        <dbReference type="ARBA" id="ARBA00022833"/>
    </source>
</evidence>
<keyword evidence="3" id="KW-0479">Metal-binding</keyword>
<evidence type="ECO:0000256" key="3">
    <source>
        <dbReference type="ARBA" id="ARBA00022723"/>
    </source>
</evidence>
<dbReference type="InterPro" id="IPR012962">
    <property type="entry name" value="Pept_M54_archaemetzincn"/>
</dbReference>
<dbReference type="SUPFAM" id="SSF55486">
    <property type="entry name" value="Metalloproteases ('zincins'), catalytic domain"/>
    <property type="match status" value="1"/>
</dbReference>
<evidence type="ECO:0000313" key="7">
    <source>
        <dbReference type="EMBL" id="CAD8323525.1"/>
    </source>
</evidence>
<keyword evidence="4" id="KW-0378">Hydrolase</keyword>
<evidence type="ECO:0000256" key="2">
    <source>
        <dbReference type="ARBA" id="ARBA00022670"/>
    </source>
</evidence>
<evidence type="ECO:0008006" key="8">
    <source>
        <dbReference type="Google" id="ProtNLM"/>
    </source>
</evidence>
<evidence type="ECO:0000256" key="6">
    <source>
        <dbReference type="ARBA" id="ARBA00023049"/>
    </source>
</evidence>
<evidence type="ECO:0000256" key="1">
    <source>
        <dbReference type="ARBA" id="ARBA00001947"/>
    </source>
</evidence>
<organism evidence="7">
    <name type="scientific">Pseudictyota dubia</name>
    <dbReference type="NCBI Taxonomy" id="2749911"/>
    <lineage>
        <taxon>Eukaryota</taxon>
        <taxon>Sar</taxon>
        <taxon>Stramenopiles</taxon>
        <taxon>Ochrophyta</taxon>
        <taxon>Bacillariophyta</taxon>
        <taxon>Mediophyceae</taxon>
        <taxon>Biddulphiophycidae</taxon>
        <taxon>Eupodiscales</taxon>
        <taxon>Odontellaceae</taxon>
        <taxon>Pseudictyota</taxon>
    </lineage>
</organism>
<dbReference type="AlphaFoldDB" id="A0A7R9ZFM2"/>
<dbReference type="PANTHER" id="PTHR15910">
    <property type="entry name" value="ARCHAEMETZINCIN"/>
    <property type="match status" value="1"/>
</dbReference>
<dbReference type="GO" id="GO:0046872">
    <property type="term" value="F:metal ion binding"/>
    <property type="evidence" value="ECO:0007669"/>
    <property type="project" value="UniProtKB-KW"/>
</dbReference>
<sequence>MPRNQLLQRATCQFHSQCSCFQPKTPPKPGDWLADGMPGARSDRRGQTYAAFSNLKRRRFPNRRQRTIALCNVDEKEDDSAESVMNLLCRFVSVYFGMLCREADPFSDSERRKLHARMNGTLPQYQTGPIEKLLKRRLRDDQKDTFAVVGVTLVDLYPNKDWNFVLGEASPMEGVGVFSFVRFTRWFEQAWNAMFEEEQDGTTTTTTEDLKWTDMLRDARALRRALQTLAHEIGHLFHLEHCIYYQCVMNGANSVEEADGAPMHLCPVCLRKLFHVVAKTQREPLDIMGRYQRLASFLEECGLEDDARWYRDAVQRCSAPVAEANEVQPMEIDSPGENIAVAMQQGLCLETMK</sequence>
<accession>A0A7R9ZFM2</accession>
<protein>
    <recommendedName>
        <fullName evidence="8">Archaemetzincin-2</fullName>
    </recommendedName>
</protein>
<dbReference type="GO" id="GO:0008237">
    <property type="term" value="F:metallopeptidase activity"/>
    <property type="evidence" value="ECO:0007669"/>
    <property type="project" value="UniProtKB-KW"/>
</dbReference>
<dbReference type="Gene3D" id="3.40.390.10">
    <property type="entry name" value="Collagenase (Catalytic Domain)"/>
    <property type="match status" value="1"/>
</dbReference>
<dbReference type="Pfam" id="PF07998">
    <property type="entry name" value="Peptidase_M54"/>
    <property type="match status" value="1"/>
</dbReference>
<dbReference type="CDD" id="cd11375">
    <property type="entry name" value="Peptidase_M54"/>
    <property type="match status" value="1"/>
</dbReference>
<dbReference type="PANTHER" id="PTHR15910:SF1">
    <property type="entry name" value="ARCHAEMETZINCIN-2"/>
    <property type="match status" value="1"/>
</dbReference>
<dbReference type="EMBL" id="HBED01043634">
    <property type="protein sequence ID" value="CAD8323525.1"/>
    <property type="molecule type" value="Transcribed_RNA"/>
</dbReference>
<name>A0A7R9ZFM2_9STRA</name>
<proteinExistence type="predicted"/>
<dbReference type="GO" id="GO:0006508">
    <property type="term" value="P:proteolysis"/>
    <property type="evidence" value="ECO:0007669"/>
    <property type="project" value="UniProtKB-KW"/>
</dbReference>
<gene>
    <name evidence="7" type="ORF">TDUB1175_LOCUS21943</name>
</gene>
<keyword evidence="2" id="KW-0645">Protease</keyword>
<keyword evidence="6" id="KW-0482">Metalloprotease</keyword>
<dbReference type="InterPro" id="IPR024079">
    <property type="entry name" value="MetalloPept_cat_dom_sf"/>
</dbReference>
<evidence type="ECO:0000256" key="4">
    <source>
        <dbReference type="ARBA" id="ARBA00022801"/>
    </source>
</evidence>
<reference evidence="7" key="1">
    <citation type="submission" date="2021-01" db="EMBL/GenBank/DDBJ databases">
        <authorList>
            <person name="Corre E."/>
            <person name="Pelletier E."/>
            <person name="Niang G."/>
            <person name="Scheremetjew M."/>
            <person name="Finn R."/>
            <person name="Kale V."/>
            <person name="Holt S."/>
            <person name="Cochrane G."/>
            <person name="Meng A."/>
            <person name="Brown T."/>
            <person name="Cohen L."/>
        </authorList>
    </citation>
    <scope>NUCLEOTIDE SEQUENCE</scope>
    <source>
        <strain evidence="7">CCMP147</strain>
    </source>
</reference>
<keyword evidence="5" id="KW-0862">Zinc</keyword>
<comment type="cofactor">
    <cofactor evidence="1">
        <name>Zn(2+)</name>
        <dbReference type="ChEBI" id="CHEBI:29105"/>
    </cofactor>
</comment>